<dbReference type="InterPro" id="IPR045214">
    <property type="entry name" value="Surf1/Surf4"/>
</dbReference>
<evidence type="ECO:0000256" key="1">
    <source>
        <dbReference type="ARBA" id="ARBA00004370"/>
    </source>
</evidence>
<keyword evidence="3 5" id="KW-1133">Transmembrane helix</keyword>
<name>A0A6J6IG88_9ZZZZ</name>
<accession>A0A6J6IG88</accession>
<feature type="transmembrane region" description="Helical" evidence="5">
    <location>
        <begin position="194"/>
        <end position="214"/>
    </location>
</feature>
<reference evidence="7" key="1">
    <citation type="submission" date="2020-05" db="EMBL/GenBank/DDBJ databases">
        <authorList>
            <person name="Chiriac C."/>
            <person name="Salcher M."/>
            <person name="Ghai R."/>
            <person name="Kavagutti S V."/>
        </authorList>
    </citation>
    <scope>NUCLEOTIDE SEQUENCE</scope>
</reference>
<evidence type="ECO:0000256" key="2">
    <source>
        <dbReference type="ARBA" id="ARBA00022692"/>
    </source>
</evidence>
<gene>
    <name evidence="6" type="ORF">UFOPK1440_00665</name>
    <name evidence="7" type="ORF">UFOPK1946_00546</name>
</gene>
<dbReference type="InterPro" id="IPR002994">
    <property type="entry name" value="Surf1/Shy1"/>
</dbReference>
<dbReference type="PROSITE" id="PS50895">
    <property type="entry name" value="SURF1"/>
    <property type="match status" value="1"/>
</dbReference>
<proteinExistence type="predicted"/>
<dbReference type="EMBL" id="CAEZVG010000020">
    <property type="protein sequence ID" value="CAB4622038.1"/>
    <property type="molecule type" value="Genomic_DNA"/>
</dbReference>
<dbReference type="PANTHER" id="PTHR23427">
    <property type="entry name" value="SURFEIT LOCUS PROTEIN"/>
    <property type="match status" value="1"/>
</dbReference>
<dbReference type="CDD" id="cd06662">
    <property type="entry name" value="SURF1"/>
    <property type="match status" value="1"/>
</dbReference>
<keyword evidence="4 5" id="KW-0472">Membrane</keyword>
<sequence>MLIVGCLWASQWQYHRGIDRHQRNNLIQAQTTLAVVPVETAAKSPSSHEWREINASGSFDPTQQILLRNRYFEGKYGFEILTAFTTISGEKFWVDRGWVQAGATALEQPKLPPLPEGQVSINGRLRLDTSLPQGNFFALPSTGTGLISEANARSSNTKSGIDSEFYLDLLSGSVPELTPEVPAQLPELSDGPHFAYALQWVLFAGLVMYGRILIRREVLPRKEL</sequence>
<evidence type="ECO:0000313" key="6">
    <source>
        <dbReference type="EMBL" id="CAB4544205.1"/>
    </source>
</evidence>
<evidence type="ECO:0000256" key="5">
    <source>
        <dbReference type="SAM" id="Phobius"/>
    </source>
</evidence>
<organism evidence="7">
    <name type="scientific">freshwater metagenome</name>
    <dbReference type="NCBI Taxonomy" id="449393"/>
    <lineage>
        <taxon>unclassified sequences</taxon>
        <taxon>metagenomes</taxon>
        <taxon>ecological metagenomes</taxon>
    </lineage>
</organism>
<evidence type="ECO:0000313" key="7">
    <source>
        <dbReference type="EMBL" id="CAB4622038.1"/>
    </source>
</evidence>
<keyword evidence="2 5" id="KW-0812">Transmembrane</keyword>
<dbReference type="GO" id="GO:0016020">
    <property type="term" value="C:membrane"/>
    <property type="evidence" value="ECO:0007669"/>
    <property type="project" value="UniProtKB-SubCell"/>
</dbReference>
<comment type="subcellular location">
    <subcellularLocation>
        <location evidence="1">Membrane</location>
    </subcellularLocation>
</comment>
<dbReference type="Pfam" id="PF02104">
    <property type="entry name" value="SURF1"/>
    <property type="match status" value="1"/>
</dbReference>
<dbReference type="AlphaFoldDB" id="A0A6J6IG88"/>
<evidence type="ECO:0000256" key="3">
    <source>
        <dbReference type="ARBA" id="ARBA00022989"/>
    </source>
</evidence>
<dbReference type="PANTHER" id="PTHR23427:SF2">
    <property type="entry name" value="SURFEIT LOCUS PROTEIN 1"/>
    <property type="match status" value="1"/>
</dbReference>
<protein>
    <submittedName>
        <fullName evidence="7">Unannotated protein</fullName>
    </submittedName>
</protein>
<evidence type="ECO:0000256" key="4">
    <source>
        <dbReference type="ARBA" id="ARBA00023136"/>
    </source>
</evidence>
<dbReference type="EMBL" id="CAEZSP010000028">
    <property type="protein sequence ID" value="CAB4544205.1"/>
    <property type="molecule type" value="Genomic_DNA"/>
</dbReference>